<reference evidence="1 2" key="1">
    <citation type="journal article" date="2017" name="Genome Biol. Evol.">
        <title>Phytophthora megakarya and P. palmivora, closely related causal agents of cacao black pod rot, underwent increases in genome sizes and gene numbers by different mechanisms.</title>
        <authorList>
            <person name="Ali S.S."/>
            <person name="Shao J."/>
            <person name="Lary D.J."/>
            <person name="Kronmiller B."/>
            <person name="Shen D."/>
            <person name="Strem M.D."/>
            <person name="Amoako-Attah I."/>
            <person name="Akrofi A.Y."/>
            <person name="Begoude B.A."/>
            <person name="Ten Hoopen G.M."/>
            <person name="Coulibaly K."/>
            <person name="Kebe B.I."/>
            <person name="Melnick R.L."/>
            <person name="Guiltinan M.J."/>
            <person name="Tyler B.M."/>
            <person name="Meinhardt L.W."/>
            <person name="Bailey B.A."/>
        </authorList>
    </citation>
    <scope>NUCLEOTIDE SEQUENCE [LARGE SCALE GENOMIC DNA]</scope>
    <source>
        <strain evidence="2">sbr112.9</strain>
    </source>
</reference>
<evidence type="ECO:0000313" key="2">
    <source>
        <dbReference type="Proteomes" id="UP000237271"/>
    </source>
</evidence>
<name>A0A2P4Y7J5_9STRA</name>
<proteinExistence type="predicted"/>
<dbReference type="Proteomes" id="UP000237271">
    <property type="component" value="Unassembled WGS sequence"/>
</dbReference>
<dbReference type="EMBL" id="NCKW01005009">
    <property type="protein sequence ID" value="POM73783.1"/>
    <property type="molecule type" value="Genomic_DNA"/>
</dbReference>
<evidence type="ECO:0000313" key="1">
    <source>
        <dbReference type="EMBL" id="POM73783.1"/>
    </source>
</evidence>
<dbReference type="AlphaFoldDB" id="A0A2P4Y7J5"/>
<organism evidence="1 2">
    <name type="scientific">Phytophthora palmivora</name>
    <dbReference type="NCBI Taxonomy" id="4796"/>
    <lineage>
        <taxon>Eukaryota</taxon>
        <taxon>Sar</taxon>
        <taxon>Stramenopiles</taxon>
        <taxon>Oomycota</taxon>
        <taxon>Peronosporomycetes</taxon>
        <taxon>Peronosporales</taxon>
        <taxon>Peronosporaceae</taxon>
        <taxon>Phytophthora</taxon>
    </lineage>
</organism>
<protein>
    <submittedName>
        <fullName evidence="1">Uncharacterized protein</fullName>
    </submittedName>
</protein>
<dbReference type="OrthoDB" id="95864at2759"/>
<sequence length="148" mass="17179">MVTKPWKEMYSNRAKTLYFHECKKLAPVAIRLLDEHVAYMRKHARAFYEILHWFTMKTKPGRDEDCDDPSLYDKSATLHLERSKHHVAVGRPFESHIVKLIERGLSATMVWEPGFWLYPTKVCHLSNLRNAKNPAELSGLRTALTSIG</sequence>
<gene>
    <name evidence="1" type="ORF">PHPALM_9336</name>
</gene>
<keyword evidence="2" id="KW-1185">Reference proteome</keyword>
<comment type="caution">
    <text evidence="1">The sequence shown here is derived from an EMBL/GenBank/DDBJ whole genome shotgun (WGS) entry which is preliminary data.</text>
</comment>
<accession>A0A2P4Y7J5</accession>